<dbReference type="GO" id="GO:0005886">
    <property type="term" value="C:plasma membrane"/>
    <property type="evidence" value="ECO:0007669"/>
    <property type="project" value="UniProtKB-SubCell"/>
</dbReference>
<keyword evidence="13 16" id="KW-0472">Membrane</keyword>
<evidence type="ECO:0000256" key="5">
    <source>
        <dbReference type="ARBA" id="ARBA00022475"/>
    </source>
</evidence>
<dbReference type="Gene3D" id="1.20.1560.10">
    <property type="entry name" value="ABC transporter type 1, transmembrane domain"/>
    <property type="match status" value="2"/>
</dbReference>
<dbReference type="OrthoDB" id="6500128at2759"/>
<keyword evidence="7 16" id="KW-0812">Transmembrane</keyword>
<sequence length="1533" mass="171017">MSNTTVVPSFPEPASPFYLFPEGFCSDAFWDMNLTWHTESPDLTRCFKSTVLAWIPAVFLVLMVPLQYYSASNAQQRNKSWTWNSFTKILCGVCLAVIALTELTSLLYKWASFVEKVVPDAELIAAAVRLVAYVLAVGFIFTDKCHARTSSGPLFFFWLISSCAEAILFGSSVRNGVRDGIDDKFMFILRVIYLPLTVAELILASFGDHYADSSFTEPETNPCPEKWASFPSALTYWWFNPMGYLGWKRPLTQKDMWDIQPRDTTGVVVEPLEKHWKEEMEKMRRSKEERTVPNYSPSLMKALVKTYWPTLAATACLRLCSDLSAFATPQILRLLISFVESKDEETWKGYFWAVLMFLATVIQSLAGNYGWQLNVRAGMNAKAGIIAAVYRKSLKITSAVKQGSSVGEMVNLVSVDSQRFMDFMGFVHLLWSAPIQIALALYFLYTFLGVAAIAGVVTIAFTVPINAYAFTNVKTQQNIQMREKDYRIKLMTEILNGIKVLKLYAWEEAFEREILKIRKRELIVLKKSAYFGALSYVFFCLSPILVALASFAAYVLVDPSHILTPQIVFGVLSLINIMRVPMTMMSPAVMITVQVLISEKRLSKFLQSDELDLGNVKTLPASSPVAVAVTGGTFAWNETDAVCLKNIEVAVKDGELAAVVGQVGAGKSSLCAAMIGLMERRSGEVGIKGKVAYVPQQAWIQNLTVRDNILFGKPMDQALYQKVIRACALQPDFDSFPAADLTEIGERGANLSGGQRQRISLARATYSNSDVYIFDDPLSAVDAHVGKHIFENVIGPSGMLHGKTRILVTHGIGFLPQADQIIVLSGGTVSECGTYKELLHQKGAFAEFLLTYLEDEKHEHDEEGGPSSEELTPRSVKEEILEEIGEDTALLAAVRRASNGSLLRVKSVLRQASKLSLRSKGRGAESSGKSESIELVENSGKLVDEEKAQTGMVKWSVYFMFMKQMSYLITVLIAVLFVTFSALGTGANFWLSDWAEDHSDARLNGDVAQRNFRLGIYGLFAVLQLIFIVGFSISLAEGRIRASQNIHQKLLYRILRCPMSFFDTTPLGRIVNRFSRDVDTVDTLIPGNIEFWLFCSFSVASTLVVIAIALPYFTAVIVPVAVFYYFMQRFYISTSRQLKRIESLSRSPVYSHFQESVAGNGVIIAMKESNRFIQTNERLVDVNNSSLYLNLAASRWISVRLEFLGIFITFCAAIFGIIGRDRDWVEPKDMGLAITYALSVSGLLNWLIWVTSELEGNIVAVERIKEYTEVPQEADWVNHMFRPPSEWPTEGKVDFEDYQTRYRPGLDLVLKGLDANIYSGEKIGIVGRTGAGKSSLTLALFRIIEPSGGHIHIDGLDVSRMGLHDLRSRITILPQEPVLFSGTLRLNLDPFGKYTDKEVWTALENSHLKLFVSALPEGLDHIVVDGGENYSVGQRQLICLARALLRKTKILVLDEATAAIDLQTDDLIQQTIRREFADCTILTIAHRINTIMDSTRIMVLDYGRVKEFATPADLLADKQGVFYGLAKAANLVA</sequence>
<feature type="domain" description="ABC transmembrane type-1" evidence="18">
    <location>
        <begin position="971"/>
        <end position="1256"/>
    </location>
</feature>
<dbReference type="InterPro" id="IPR003593">
    <property type="entry name" value="AAA+_ATPase"/>
</dbReference>
<evidence type="ECO:0000256" key="12">
    <source>
        <dbReference type="ARBA" id="ARBA00022989"/>
    </source>
</evidence>
<evidence type="ECO:0000256" key="1">
    <source>
        <dbReference type="ARBA" id="ARBA00004128"/>
    </source>
</evidence>
<evidence type="ECO:0000256" key="6">
    <source>
        <dbReference type="ARBA" id="ARBA00022554"/>
    </source>
</evidence>
<comment type="caution">
    <text evidence="19">The sequence shown here is derived from an EMBL/GenBank/DDBJ whole genome shotgun (WGS) entry which is preliminary data.</text>
</comment>
<dbReference type="GO" id="GO:0000323">
    <property type="term" value="C:lytic vacuole"/>
    <property type="evidence" value="ECO:0007669"/>
    <property type="project" value="UniProtKB-ARBA"/>
</dbReference>
<feature type="transmembrane region" description="Helical" evidence="16">
    <location>
        <begin position="529"/>
        <end position="557"/>
    </location>
</feature>
<dbReference type="InterPro" id="IPR036640">
    <property type="entry name" value="ABC1_TM_sf"/>
</dbReference>
<accession>A0A1W0WAW4</accession>
<dbReference type="GO" id="GO:0005774">
    <property type="term" value="C:vacuolar membrane"/>
    <property type="evidence" value="ECO:0007669"/>
    <property type="project" value="UniProtKB-SubCell"/>
</dbReference>
<evidence type="ECO:0000259" key="17">
    <source>
        <dbReference type="PROSITE" id="PS50893"/>
    </source>
</evidence>
<evidence type="ECO:0000313" key="20">
    <source>
        <dbReference type="Proteomes" id="UP000192578"/>
    </source>
</evidence>
<dbReference type="Gene3D" id="3.40.50.300">
    <property type="entry name" value="P-loop containing nucleotide triphosphate hydrolases"/>
    <property type="match status" value="2"/>
</dbReference>
<dbReference type="CDD" id="cd03250">
    <property type="entry name" value="ABCC_MRP_domain1"/>
    <property type="match status" value="1"/>
</dbReference>
<feature type="transmembrane region" description="Helical" evidence="16">
    <location>
        <begin position="1103"/>
        <end position="1126"/>
    </location>
</feature>
<evidence type="ECO:0000256" key="13">
    <source>
        <dbReference type="ARBA" id="ARBA00023136"/>
    </source>
</evidence>
<keyword evidence="12 16" id="KW-1133">Transmembrane helix</keyword>
<dbReference type="GO" id="GO:0016887">
    <property type="term" value="F:ATP hydrolysis activity"/>
    <property type="evidence" value="ECO:0007669"/>
    <property type="project" value="InterPro"/>
</dbReference>
<evidence type="ECO:0000256" key="16">
    <source>
        <dbReference type="SAM" id="Phobius"/>
    </source>
</evidence>
<dbReference type="Pfam" id="PF00005">
    <property type="entry name" value="ABC_tran"/>
    <property type="match status" value="2"/>
</dbReference>
<feature type="transmembrane region" description="Helical" evidence="16">
    <location>
        <begin position="1014"/>
        <end position="1036"/>
    </location>
</feature>
<feature type="domain" description="ABC transporter" evidence="17">
    <location>
        <begin position="1293"/>
        <end position="1527"/>
    </location>
</feature>
<evidence type="ECO:0000259" key="18">
    <source>
        <dbReference type="PROSITE" id="PS50929"/>
    </source>
</evidence>
<proteinExistence type="inferred from homology"/>
<keyword evidence="10" id="KW-0067">ATP-binding</keyword>
<dbReference type="FunFam" id="1.20.1560.10:FF:000001">
    <property type="entry name" value="ATP-binding cassette subfamily C member 1"/>
    <property type="match status" value="1"/>
</dbReference>
<dbReference type="PROSITE" id="PS00211">
    <property type="entry name" value="ABC_TRANSPORTER_1"/>
    <property type="match status" value="2"/>
</dbReference>
<dbReference type="FunFam" id="1.20.1560.10:FF:000020">
    <property type="entry name" value="ABC metal ion transporter"/>
    <property type="match status" value="1"/>
</dbReference>
<feature type="domain" description="ABC transmembrane type-1" evidence="18">
    <location>
        <begin position="312"/>
        <end position="594"/>
    </location>
</feature>
<dbReference type="InterPro" id="IPR005292">
    <property type="entry name" value="MRP"/>
</dbReference>
<evidence type="ECO:0000256" key="10">
    <source>
        <dbReference type="ARBA" id="ARBA00022840"/>
    </source>
</evidence>
<dbReference type="PROSITE" id="PS50893">
    <property type="entry name" value="ABC_TRANSPORTER_2"/>
    <property type="match status" value="2"/>
</dbReference>
<dbReference type="NCBIfam" id="TIGR00957">
    <property type="entry name" value="MRP_assoc_pro"/>
    <property type="match status" value="1"/>
</dbReference>
<evidence type="ECO:0000256" key="15">
    <source>
        <dbReference type="ARBA" id="ARBA00047523"/>
    </source>
</evidence>
<dbReference type="InterPro" id="IPR011527">
    <property type="entry name" value="ABC1_TM_dom"/>
</dbReference>
<dbReference type="CDD" id="cd18595">
    <property type="entry name" value="ABC_6TM_MRP1_2_3_6_D1_like"/>
    <property type="match status" value="1"/>
</dbReference>
<keyword evidence="11" id="KW-1278">Translocase</keyword>
<name>A0A1W0WAW4_HYPEX</name>
<keyword evidence="5" id="KW-1003">Cell membrane</keyword>
<dbReference type="InterPro" id="IPR050173">
    <property type="entry name" value="ABC_transporter_C-like"/>
</dbReference>
<dbReference type="FunFam" id="3.40.50.300:FF:000293">
    <property type="entry name" value="ATP binding cassette subfamily C member 1"/>
    <property type="match status" value="1"/>
</dbReference>
<feature type="transmembrane region" description="Helical" evidence="16">
    <location>
        <begin position="967"/>
        <end position="991"/>
    </location>
</feature>
<dbReference type="InterPro" id="IPR003439">
    <property type="entry name" value="ABC_transporter-like_ATP-bd"/>
</dbReference>
<dbReference type="CDD" id="cd03244">
    <property type="entry name" value="ABCC_MRP_domain2"/>
    <property type="match status" value="1"/>
</dbReference>
<comment type="subcellular location">
    <subcellularLocation>
        <location evidence="2">Cell membrane</location>
        <topology evidence="2">Multi-pass membrane protein</topology>
    </subcellularLocation>
    <subcellularLocation>
        <location evidence="1">Vacuole membrane</location>
        <topology evidence="1">Multi-pass membrane protein</topology>
    </subcellularLocation>
</comment>
<keyword evidence="6" id="KW-0926">Vacuole</keyword>
<dbReference type="CDD" id="cd18603">
    <property type="entry name" value="ABC_6TM_MRP1_2_3_6_D2_like"/>
    <property type="match status" value="1"/>
</dbReference>
<dbReference type="EC" id="7.6.2.3" evidence="14"/>
<evidence type="ECO:0000256" key="2">
    <source>
        <dbReference type="ARBA" id="ARBA00004651"/>
    </source>
</evidence>
<reference evidence="20" key="1">
    <citation type="submission" date="2017-01" db="EMBL/GenBank/DDBJ databases">
        <title>Comparative genomics of anhydrobiosis in the tardigrade Hypsibius dujardini.</title>
        <authorList>
            <person name="Yoshida Y."/>
            <person name="Koutsovoulos G."/>
            <person name="Laetsch D."/>
            <person name="Stevens L."/>
            <person name="Kumar S."/>
            <person name="Horikawa D."/>
            <person name="Ishino K."/>
            <person name="Komine S."/>
            <person name="Tomita M."/>
            <person name="Blaxter M."/>
            <person name="Arakawa K."/>
        </authorList>
    </citation>
    <scope>NUCLEOTIDE SEQUENCE [LARGE SCALE GENOMIC DNA]</scope>
    <source>
        <strain evidence="20">Z151</strain>
    </source>
</reference>
<feature type="transmembrane region" description="Helical" evidence="16">
    <location>
        <begin position="51"/>
        <end position="69"/>
    </location>
</feature>
<feature type="transmembrane region" description="Helical" evidence="16">
    <location>
        <begin position="89"/>
        <end position="111"/>
    </location>
</feature>
<dbReference type="PANTHER" id="PTHR24223:SF443">
    <property type="entry name" value="MULTIDRUG-RESISTANCE LIKE PROTEIN 1, ISOFORM I"/>
    <property type="match status" value="1"/>
</dbReference>
<evidence type="ECO:0000256" key="3">
    <source>
        <dbReference type="ARBA" id="ARBA00009726"/>
    </source>
</evidence>
<organism evidence="19 20">
    <name type="scientific">Hypsibius exemplaris</name>
    <name type="common">Freshwater tardigrade</name>
    <dbReference type="NCBI Taxonomy" id="2072580"/>
    <lineage>
        <taxon>Eukaryota</taxon>
        <taxon>Metazoa</taxon>
        <taxon>Ecdysozoa</taxon>
        <taxon>Tardigrada</taxon>
        <taxon>Eutardigrada</taxon>
        <taxon>Parachela</taxon>
        <taxon>Hypsibioidea</taxon>
        <taxon>Hypsibiidae</taxon>
        <taxon>Hypsibius</taxon>
    </lineage>
</organism>
<dbReference type="InterPro" id="IPR027417">
    <property type="entry name" value="P-loop_NTPase"/>
</dbReference>
<keyword evidence="4" id="KW-0813">Transport</keyword>
<dbReference type="PANTHER" id="PTHR24223">
    <property type="entry name" value="ATP-BINDING CASSETTE SUB-FAMILY C"/>
    <property type="match status" value="1"/>
</dbReference>
<dbReference type="PROSITE" id="PS50929">
    <property type="entry name" value="ABC_TM1F"/>
    <property type="match status" value="2"/>
</dbReference>
<dbReference type="InterPro" id="IPR056227">
    <property type="entry name" value="TMD0_ABC"/>
</dbReference>
<dbReference type="InterPro" id="IPR017871">
    <property type="entry name" value="ABC_transporter-like_CS"/>
</dbReference>
<feature type="transmembrane region" description="Helical" evidence="16">
    <location>
        <begin position="451"/>
        <end position="471"/>
    </location>
</feature>
<feature type="transmembrane region" description="Helical" evidence="16">
    <location>
        <begin position="123"/>
        <end position="142"/>
    </location>
</feature>
<dbReference type="SUPFAM" id="SSF52540">
    <property type="entry name" value="P-loop containing nucleoside triphosphate hydrolases"/>
    <property type="match status" value="2"/>
</dbReference>
<evidence type="ECO:0000256" key="8">
    <source>
        <dbReference type="ARBA" id="ARBA00022737"/>
    </source>
</evidence>
<dbReference type="GO" id="GO:0005524">
    <property type="term" value="F:ATP binding"/>
    <property type="evidence" value="ECO:0007669"/>
    <property type="project" value="UniProtKB-KW"/>
</dbReference>
<feature type="transmembrane region" description="Helical" evidence="16">
    <location>
        <begin position="1230"/>
        <end position="1249"/>
    </location>
</feature>
<evidence type="ECO:0000313" key="19">
    <source>
        <dbReference type="EMBL" id="OQV12310.1"/>
    </source>
</evidence>
<feature type="transmembrane region" description="Helical" evidence="16">
    <location>
        <begin position="185"/>
        <end position="206"/>
    </location>
</feature>
<feature type="transmembrane region" description="Helical" evidence="16">
    <location>
        <begin position="1197"/>
        <end position="1218"/>
    </location>
</feature>
<evidence type="ECO:0000256" key="14">
    <source>
        <dbReference type="ARBA" id="ARBA00024220"/>
    </source>
</evidence>
<dbReference type="Pfam" id="PF00664">
    <property type="entry name" value="ABC_membrane"/>
    <property type="match status" value="2"/>
</dbReference>
<dbReference type="EMBL" id="MTYJ01000148">
    <property type="protein sequence ID" value="OQV12310.1"/>
    <property type="molecule type" value="Genomic_DNA"/>
</dbReference>
<keyword evidence="20" id="KW-1185">Reference proteome</keyword>
<evidence type="ECO:0000256" key="7">
    <source>
        <dbReference type="ARBA" id="ARBA00022692"/>
    </source>
</evidence>
<feature type="transmembrane region" description="Helical" evidence="16">
    <location>
        <begin position="426"/>
        <end position="445"/>
    </location>
</feature>
<evidence type="ECO:0000256" key="9">
    <source>
        <dbReference type="ARBA" id="ARBA00022741"/>
    </source>
</evidence>
<gene>
    <name evidence="19" type="ORF">BV898_13422</name>
</gene>
<keyword evidence="9" id="KW-0547">Nucleotide-binding</keyword>
<evidence type="ECO:0000256" key="4">
    <source>
        <dbReference type="ARBA" id="ARBA00022448"/>
    </source>
</evidence>
<dbReference type="SMART" id="SM00382">
    <property type="entry name" value="AAA"/>
    <property type="match status" value="2"/>
</dbReference>
<keyword evidence="8" id="KW-0677">Repeat</keyword>
<dbReference type="SUPFAM" id="SSF90123">
    <property type="entry name" value="ABC transporter transmembrane region"/>
    <property type="match status" value="2"/>
</dbReference>
<feature type="domain" description="ABC transporter" evidence="17">
    <location>
        <begin position="627"/>
        <end position="851"/>
    </location>
</feature>
<comment type="catalytic activity">
    <reaction evidence="15">
        <text>leukotriene C4(in) + ATP + H2O = leukotriene C4(out) + ADP + phosphate + H(+)</text>
        <dbReference type="Rhea" id="RHEA:38963"/>
        <dbReference type="ChEBI" id="CHEBI:15377"/>
        <dbReference type="ChEBI" id="CHEBI:15378"/>
        <dbReference type="ChEBI" id="CHEBI:30616"/>
        <dbReference type="ChEBI" id="CHEBI:43474"/>
        <dbReference type="ChEBI" id="CHEBI:57973"/>
        <dbReference type="ChEBI" id="CHEBI:456216"/>
    </reaction>
    <physiologicalReaction direction="left-to-right" evidence="15">
        <dbReference type="Rhea" id="RHEA:38964"/>
    </physiologicalReaction>
</comment>
<dbReference type="FunFam" id="3.40.50.300:FF:000074">
    <property type="entry name" value="Multidrug resistance-associated protein 5 isoform 1"/>
    <property type="match status" value="1"/>
</dbReference>
<comment type="similarity">
    <text evidence="3">Belongs to the ABC transporter superfamily. ABCC family. Conjugate transporter (TC 3.A.1.208) subfamily.</text>
</comment>
<protein>
    <recommendedName>
        <fullName evidence="14">ABC-type glutathione-S-conjugate transporter</fullName>
        <ecNumber evidence="14">7.6.2.3</ecNumber>
    </recommendedName>
</protein>
<dbReference type="Proteomes" id="UP000192578">
    <property type="component" value="Unassembled WGS sequence"/>
</dbReference>
<feature type="transmembrane region" description="Helical" evidence="16">
    <location>
        <begin position="577"/>
        <end position="597"/>
    </location>
</feature>
<dbReference type="Pfam" id="PF24357">
    <property type="entry name" value="TMD0_ABC"/>
    <property type="match status" value="1"/>
</dbReference>
<evidence type="ECO:0000256" key="11">
    <source>
        <dbReference type="ARBA" id="ARBA00022967"/>
    </source>
</evidence>
<dbReference type="GO" id="GO:0015431">
    <property type="term" value="F:ABC-type glutathione S-conjugate transporter activity"/>
    <property type="evidence" value="ECO:0007669"/>
    <property type="project" value="UniProtKB-EC"/>
</dbReference>
<feature type="transmembrane region" description="Helical" evidence="16">
    <location>
        <begin position="350"/>
        <end position="371"/>
    </location>
</feature>